<feature type="region of interest" description="Disordered" evidence="22">
    <location>
        <begin position="414"/>
        <end position="436"/>
    </location>
</feature>
<dbReference type="Gene3D" id="3.90.199.10">
    <property type="entry name" value="Topoisomerase II, domain 5"/>
    <property type="match status" value="1"/>
</dbReference>
<dbReference type="SMART" id="SM00433">
    <property type="entry name" value="TOP2c"/>
    <property type="match status" value="1"/>
</dbReference>
<dbReference type="GO" id="GO:0000819">
    <property type="term" value="P:sister chromatid segregation"/>
    <property type="evidence" value="ECO:0007669"/>
    <property type="project" value="TreeGrafter"/>
</dbReference>
<dbReference type="GO" id="GO:0006265">
    <property type="term" value="P:DNA topological change"/>
    <property type="evidence" value="ECO:0007669"/>
    <property type="project" value="UniProtKB-UniRule"/>
</dbReference>
<dbReference type="Gene3D" id="3.40.50.10470">
    <property type="entry name" value="Translation initiation factor eif-2b, domain 2"/>
    <property type="match status" value="1"/>
</dbReference>
<keyword evidence="9" id="KW-0479">Metal-binding</keyword>
<dbReference type="EMBL" id="JAEPRE010000001">
    <property type="protein sequence ID" value="KAG2238051.1"/>
    <property type="molecule type" value="Genomic_DNA"/>
</dbReference>
<dbReference type="Pfam" id="PF02518">
    <property type="entry name" value="HATPase_c"/>
    <property type="match status" value="1"/>
</dbReference>
<dbReference type="PANTHER" id="PTHR10169">
    <property type="entry name" value="DNA TOPOISOMERASE/GYRASE"/>
    <property type="match status" value="1"/>
</dbReference>
<dbReference type="InterPro" id="IPR013757">
    <property type="entry name" value="Topo_IIA_A_a_sf"/>
</dbReference>
<evidence type="ECO:0000256" key="9">
    <source>
        <dbReference type="ARBA" id="ARBA00022723"/>
    </source>
</evidence>
<evidence type="ECO:0000256" key="16">
    <source>
        <dbReference type="ARBA" id="ARBA00023235"/>
    </source>
</evidence>
<evidence type="ECO:0000259" key="25">
    <source>
        <dbReference type="PROSITE" id="PS52040"/>
    </source>
</evidence>
<dbReference type="SMART" id="SM00256">
    <property type="entry name" value="FBOX"/>
    <property type="match status" value="1"/>
</dbReference>
<keyword evidence="11" id="KW-0547">Nucleotide-binding</keyword>
<dbReference type="GO" id="GO:0003918">
    <property type="term" value="F:DNA topoisomerase type II (double strand cut, ATP-hydrolyzing) activity"/>
    <property type="evidence" value="ECO:0007669"/>
    <property type="project" value="UniProtKB-EC"/>
</dbReference>
<dbReference type="SUPFAM" id="SSF56719">
    <property type="entry name" value="Type II DNA topoisomerase"/>
    <property type="match status" value="1"/>
</dbReference>
<sequence length="2372" mass="267540">MSHSQVNRQTKNKENPTSPVINNYSENIHHELKKDDRPCFIQQLSVEIVTHIFARLDPISLATVSKVCSYWRHIVNNDSCWRDAFVSYFGCLPFKRLCLDSWKTEYILRTHLIRKWTKGRGTIMSFNPKIGSLQSMYVNSQDTNMVVASLDQGVAAKCNMVTGKIDRHLFYSTNDNVRLQITAVKVDRDRILWGFGHGYITLSIRTNLVSSRLKVFSDFHQAPVKILALPTYSQEVVFSGAEDGKVKIWDVTTTSCAWTLYPTSSLAREPTVIETVNDQYIIIGYDDGSIVIWDINLYQLTQLNRSMGTDDYMEKRNNMKKSMEEKKIVIGGNGNSVKFISYDLETNTFIATYNNETKIYKYNVYTGKCIAAFDGGHVIGNSITCVQWDHSTSMPIVSLESALNPRPITRKKKSGIIPLSSTSSSSSSSVGTPKSGRRARLLVTGDNMGIICLWNGDENGMVKPIRVLSGHFVGISSIYIDACKIITGSDDGWIRIWNPLTGEHINTLGNKIPKGAAVDRSDINMTQVKNIWCNDYQGVATIGHQVKCWDFSVGKQFLNHSLKQKAKPCNNFSRDRIKYEVKESLKKFETEKIEIEKEKKQINKMSLGGLSNDEMLDYALMLSTQEDEYHQPDSIDDEDEELLKAVIASLELTENTNSDTSSSMVSQDENWPTPSEHNRPQTEEEELQYILELTLESQVDSFILKQVVGSYEVAKETAMILRQAVSTTRWFNVDLLIEFISNLGARLIAAQPKELAVGNIVRRVLKIIREVARGELNQANEEHTRNTEEYSEEDDEEEELSSEETNIKVNNTLVEQSFLSQSSMFNLLSDGPVVKSNDEIKNTYNLKPLIIQEINEEIIADLESVYKGIADQATDFIHANEVIMTIGKSRTVEEFLIRAAHKRRFQVLVAETSPTYQGHEMACKLSAAGIDTTVISDSAIFAAMPRVNKVVLGSHAVLANGGLVAVTGSHLIAAAAKHHSTPVLVCTALYKLSPLFAYDSDTFNVTVSPHNVLHYQEGLITDKVSVSNPYYDYVKPELVSLFIHNLGSAPPTYVYRLINDNYDQEDTTLMSSESEDDFQNSASEDEFVDSGSESDGYTPAEPASKKAKLSATSSATVSKKAPIKRVKKTSVEKKTTAEKKTPTEKKAAPKKTVVTKKNVSDYFTTIQSPTSPKPKEVKKPSAKLSGSVADTDVVMKESSPTDKKTVEEIYQKKTQLEHILLRPDTYIGSVEAEEQEMWVFDSEDDMIKRKKIKYVPGLYKIVDEILVNAADNKVRDPTMDTISVSIDRAENFISIENNGLGIPITEHKEEGCYVPELIFGHLLTSSNYNDNEKKVTGGRNGYGAKLCNIFSTEFTVETGDKERKLKYSQTFRNNMSITGKPKITSNARGIQFTRISFKPDLAKFGMTEMDEDFEALIKKRVYDLAGCVEGINVRLNGTKIPVKGFTKYCELYTKSMEIRNAEGKKPIICDPEKNSRWQVNFAVSDGQFNQISFVNSICTAKGGTHVNYIADQIVKALLPEVQKKTNNKNIRPFQIKNHMTLFINSAIENPAFDSQTKENMTLRASSFGSTYKVSEKFLSLIAKSGIIDNIVKWVKYKEDEQMTKADGSSMSRRLKIHKLEDANLAGVRPHNKGCTLILTEGDSAKALVLSGLSVVGRDKFGVFPLRGKVLNVRDATNSQIMNNAEITNIKAILGLKHGTTYTDVNQLRYGKLMLMTDQDHDGSHIKGLLINFIDSMFPSLLDIPGFLLEFITPIIRCRHKRSKKEISFFTIPEYETWALEHNKKSEWEPKYFKGLGTSDKADARRYFSDLATHKKEFEVASAEERQLVDMAFNKKRAADRKEWLAGYEPGIFIDHNVSKIKISDFVNRELMLFSMADNIRSIPSVVDGFKPGQRKVFYGTSKRSKNSEVKVAQLANYVAGETQYHHGEASIASIVINMAQDYVGSNNINLLVPCGQFGTRHDGGKSAASPRYLFTKIAKIARTIFHPHDDDVLDLLIEENKPIEPNWFVPIIPMVLVNGADGIGTGWSTSIPNYNPKDLIENIIRLMDGDDIKPMIPWYRGFKGPITPTTERGKYTSSGVAEVSADGHIKITELPIRLWTDTFKESLEIMRDPKDKKPDILIVDFANNSTDMAVEITIELDNANLSKAEDMGLFKALKLTNNINTTNIVCFDKDGKIKKYSSAEQILEEFYELRLDYYHKRKAHLIDVLTDEFVRLDNKAKFIQLVISGQLEYVNRKEELVMADMKELGLELIYPRKKKNALIVDDQNDEDDNDNNGYEYLFSINVRGFTEQKVKDLIRKKEEKLAELNEIKNTPPKTFWRRDLDTLLVQWEDLLEEDEKLAEQAKPISSKVSANKKRKRVMKPKEPEEPKN</sequence>
<dbReference type="InterPro" id="IPR050634">
    <property type="entry name" value="DNA_Topoisomerase_II"/>
</dbReference>
<dbReference type="GO" id="GO:0003677">
    <property type="term" value="F:DNA binding"/>
    <property type="evidence" value="ECO:0007669"/>
    <property type="project" value="UniProtKB-UniRule"/>
</dbReference>
<evidence type="ECO:0000256" key="8">
    <source>
        <dbReference type="ARBA" id="ARBA00022574"/>
    </source>
</evidence>
<feature type="compositionally biased region" description="Basic and acidic residues" evidence="22">
    <location>
        <begin position="1129"/>
        <end position="1147"/>
    </location>
</feature>
<dbReference type="Pfam" id="PF16898">
    <property type="entry name" value="TOPRIM_C"/>
    <property type="match status" value="1"/>
</dbReference>
<organism evidence="26 27">
    <name type="scientific">Thamnidium elegans</name>
    <dbReference type="NCBI Taxonomy" id="101142"/>
    <lineage>
        <taxon>Eukaryota</taxon>
        <taxon>Fungi</taxon>
        <taxon>Fungi incertae sedis</taxon>
        <taxon>Mucoromycota</taxon>
        <taxon>Mucoromycotina</taxon>
        <taxon>Mucoromycetes</taxon>
        <taxon>Mucorales</taxon>
        <taxon>Mucorineae</taxon>
        <taxon>Mucoraceae</taxon>
        <taxon>Thamnidium</taxon>
    </lineage>
</organism>
<comment type="similarity">
    <text evidence="5">Belongs to the type II topoisomerase family.</text>
</comment>
<evidence type="ECO:0000256" key="19">
    <source>
        <dbReference type="PROSITE-ProRule" id="PRU00221"/>
    </source>
</evidence>
<dbReference type="InterPro" id="IPR001680">
    <property type="entry name" value="WD40_rpt"/>
</dbReference>
<feature type="region of interest" description="Disordered" evidence="22">
    <location>
        <begin position="1164"/>
        <end position="1184"/>
    </location>
</feature>
<evidence type="ECO:0000256" key="21">
    <source>
        <dbReference type="RuleBase" id="RU003814"/>
    </source>
</evidence>
<dbReference type="InterPro" id="IPR000649">
    <property type="entry name" value="IF-2B-related"/>
</dbReference>
<comment type="cofactor">
    <cofactor evidence="2">
        <name>Ca(2+)</name>
        <dbReference type="ChEBI" id="CHEBI:29108"/>
    </cofactor>
</comment>
<dbReference type="SUPFAM" id="SSF54211">
    <property type="entry name" value="Ribosomal protein S5 domain 2-like"/>
    <property type="match status" value="1"/>
</dbReference>
<dbReference type="InterPro" id="IPR036890">
    <property type="entry name" value="HATPase_C_sf"/>
</dbReference>
<dbReference type="InterPro" id="IPR002205">
    <property type="entry name" value="Topo_IIA_dom_A"/>
</dbReference>
<name>A0A8H7T1A7_9FUNG</name>
<dbReference type="InterPro" id="IPR013758">
    <property type="entry name" value="Topo_IIA_A/C_ab"/>
</dbReference>
<evidence type="ECO:0000256" key="13">
    <source>
        <dbReference type="ARBA" id="ARBA00022842"/>
    </source>
</evidence>
<dbReference type="Pfam" id="PF00400">
    <property type="entry name" value="WD40"/>
    <property type="match status" value="1"/>
</dbReference>
<dbReference type="SMART" id="SM00726">
    <property type="entry name" value="UIM"/>
    <property type="match status" value="3"/>
</dbReference>
<dbReference type="PROSITE" id="PS52040">
    <property type="entry name" value="TOPO_IIA"/>
    <property type="match status" value="1"/>
</dbReference>
<proteinExistence type="inferred from homology"/>
<dbReference type="PROSITE" id="PS50880">
    <property type="entry name" value="TOPRIM"/>
    <property type="match status" value="1"/>
</dbReference>
<dbReference type="FunFam" id="3.90.199.10:FF:000002">
    <property type="entry name" value="DNA topoisomerase 2"/>
    <property type="match status" value="1"/>
</dbReference>
<evidence type="ECO:0000256" key="2">
    <source>
        <dbReference type="ARBA" id="ARBA00001913"/>
    </source>
</evidence>
<evidence type="ECO:0000256" key="12">
    <source>
        <dbReference type="ARBA" id="ARBA00022840"/>
    </source>
</evidence>
<dbReference type="SUPFAM" id="SSF55874">
    <property type="entry name" value="ATPase domain of HSP90 chaperone/DNA topoisomerase II/histidine kinase"/>
    <property type="match status" value="1"/>
</dbReference>
<dbReference type="Pfam" id="PF00204">
    <property type="entry name" value="DNA_gyraseB"/>
    <property type="match status" value="1"/>
</dbReference>
<dbReference type="CDD" id="cd03365">
    <property type="entry name" value="TOPRIM_TopoIIA"/>
    <property type="match status" value="1"/>
</dbReference>
<comment type="function">
    <text evidence="18">Control of topological states of DNA by transient breakage and subsequent rejoining of DNA strands. Topoisomerase II makes double-strand breaks.</text>
</comment>
<dbReference type="InterPro" id="IPR034157">
    <property type="entry name" value="TOPRIM_TopoII"/>
</dbReference>
<dbReference type="Proteomes" id="UP000613177">
    <property type="component" value="Unassembled WGS sequence"/>
</dbReference>
<dbReference type="Pfam" id="PF12937">
    <property type="entry name" value="F-box-like"/>
    <property type="match status" value="1"/>
</dbReference>
<evidence type="ECO:0000256" key="3">
    <source>
        <dbReference type="ARBA" id="ARBA00001946"/>
    </source>
</evidence>
<feature type="domain" description="Topo IIA-type catalytic" evidence="25">
    <location>
        <begin position="1882"/>
        <end position="2324"/>
    </location>
</feature>
<dbReference type="InterPro" id="IPR013506">
    <property type="entry name" value="Topo_IIA_bsu_dom2"/>
</dbReference>
<dbReference type="PRINTS" id="PR01158">
    <property type="entry name" value="TOPISMRASEII"/>
</dbReference>
<dbReference type="InterPro" id="IPR003903">
    <property type="entry name" value="UIM_dom"/>
</dbReference>
<feature type="compositionally biased region" description="Polar residues" evidence="22">
    <location>
        <begin position="656"/>
        <end position="675"/>
    </location>
</feature>
<dbReference type="InterPro" id="IPR013759">
    <property type="entry name" value="Topo_IIA_B_C"/>
</dbReference>
<evidence type="ECO:0000259" key="23">
    <source>
        <dbReference type="PROSITE" id="PS50181"/>
    </source>
</evidence>
<evidence type="ECO:0000259" key="24">
    <source>
        <dbReference type="PROSITE" id="PS50880"/>
    </source>
</evidence>
<dbReference type="InterPro" id="IPR018522">
    <property type="entry name" value="TopoIIA_CS"/>
</dbReference>
<dbReference type="InterPro" id="IPR020568">
    <property type="entry name" value="Ribosomal_Su5_D2-typ_SF"/>
</dbReference>
<keyword evidence="14 20" id="KW-0799">Topoisomerase</keyword>
<comment type="caution">
    <text evidence="26">The sequence shown here is derived from an EMBL/GenBank/DDBJ whole genome shotgun (WGS) entry which is preliminary data.</text>
</comment>
<dbReference type="InterPro" id="IPR006171">
    <property type="entry name" value="TOPRIM_dom"/>
</dbReference>
<dbReference type="EC" id="5.6.2.2" evidence="6"/>
<dbReference type="Gene3D" id="3.30.1360.40">
    <property type="match status" value="1"/>
</dbReference>
<feature type="domain" description="F-box" evidence="23">
    <location>
        <begin position="38"/>
        <end position="84"/>
    </location>
</feature>
<feature type="compositionally biased region" description="Acidic residues" evidence="22">
    <location>
        <begin position="789"/>
        <end position="802"/>
    </location>
</feature>
<comment type="cofactor">
    <cofactor evidence="3">
        <name>Mg(2+)</name>
        <dbReference type="ChEBI" id="CHEBI:18420"/>
    </cofactor>
</comment>
<dbReference type="InterPro" id="IPR001241">
    <property type="entry name" value="Topo_IIA"/>
</dbReference>
<evidence type="ECO:0000256" key="7">
    <source>
        <dbReference type="ARBA" id="ARBA00019635"/>
    </source>
</evidence>
<dbReference type="Pfam" id="PF00521">
    <property type="entry name" value="DNA_topoisoIV"/>
    <property type="match status" value="1"/>
</dbReference>
<feature type="active site" description="O-(5'-phospho-DNA)-tyrosine intermediate" evidence="20">
    <location>
        <position position="1972"/>
    </location>
</feature>
<accession>A0A8H7T1A7</accession>
<dbReference type="InterPro" id="IPR003594">
    <property type="entry name" value="HATPase_dom"/>
</dbReference>
<dbReference type="Pfam" id="PF01008">
    <property type="entry name" value="IF-2B"/>
    <property type="match status" value="1"/>
</dbReference>
<keyword evidence="16 20" id="KW-0413">Isomerase</keyword>
<dbReference type="Gene3D" id="3.40.50.670">
    <property type="match status" value="1"/>
</dbReference>
<feature type="region of interest" description="Disordered" evidence="22">
    <location>
        <begin position="1"/>
        <end position="21"/>
    </location>
</feature>
<dbReference type="FunFam" id="3.30.1490.30:FF:000001">
    <property type="entry name" value="DNA topoisomerase 2"/>
    <property type="match status" value="1"/>
</dbReference>
<dbReference type="SUPFAM" id="SSF81383">
    <property type="entry name" value="F-box domain"/>
    <property type="match status" value="1"/>
</dbReference>
<dbReference type="InterPro" id="IPR042529">
    <property type="entry name" value="IF_2B-like_C"/>
</dbReference>
<evidence type="ECO:0000256" key="11">
    <source>
        <dbReference type="ARBA" id="ARBA00022741"/>
    </source>
</evidence>
<dbReference type="InterPro" id="IPR015943">
    <property type="entry name" value="WD40/YVTN_repeat-like_dom_sf"/>
</dbReference>
<evidence type="ECO:0000256" key="18">
    <source>
        <dbReference type="ARBA" id="ARBA00053943"/>
    </source>
</evidence>
<dbReference type="PANTHER" id="PTHR10169:SF38">
    <property type="entry name" value="DNA TOPOISOMERASE 2"/>
    <property type="match status" value="1"/>
</dbReference>
<dbReference type="FunFam" id="3.30.565.10:FF:000004">
    <property type="entry name" value="DNA topoisomerase 2"/>
    <property type="match status" value="1"/>
</dbReference>
<feature type="region of interest" description="Disordered" evidence="22">
    <location>
        <begin position="779"/>
        <end position="805"/>
    </location>
</feature>
<feature type="region of interest" description="Disordered" evidence="22">
    <location>
        <begin position="1070"/>
        <end position="1152"/>
    </location>
</feature>
<protein>
    <recommendedName>
        <fullName evidence="7">DNA topoisomerase 2</fullName>
        <ecNumber evidence="6">5.6.2.2</ecNumber>
    </recommendedName>
    <alternativeName>
        <fullName evidence="17">DNA topoisomerase II</fullName>
    </alternativeName>
</protein>
<dbReference type="CDD" id="cd03481">
    <property type="entry name" value="TopoIIA_Trans_ScTopoIIA"/>
    <property type="match status" value="1"/>
</dbReference>
<feature type="compositionally biased region" description="Basic and acidic residues" evidence="22">
    <location>
        <begin position="2363"/>
        <end position="2372"/>
    </location>
</feature>
<evidence type="ECO:0000256" key="5">
    <source>
        <dbReference type="ARBA" id="ARBA00011080"/>
    </source>
</evidence>
<evidence type="ECO:0000256" key="4">
    <source>
        <dbReference type="ARBA" id="ARBA00007251"/>
    </source>
</evidence>
<dbReference type="SUPFAM" id="SSF50998">
    <property type="entry name" value="Quinoprotein alcohol dehydrogenase-like"/>
    <property type="match status" value="1"/>
</dbReference>
<dbReference type="Pfam" id="PF01751">
    <property type="entry name" value="Toprim"/>
    <property type="match status" value="1"/>
</dbReference>
<dbReference type="InterPro" id="IPR001810">
    <property type="entry name" value="F-box_dom"/>
</dbReference>
<keyword evidence="12" id="KW-0067">ATP-binding</keyword>
<evidence type="ECO:0000256" key="22">
    <source>
        <dbReference type="SAM" id="MobiDB-lite"/>
    </source>
</evidence>
<evidence type="ECO:0000256" key="20">
    <source>
        <dbReference type="PROSITE-ProRule" id="PRU01384"/>
    </source>
</evidence>
<feature type="compositionally biased region" description="Low complexity" evidence="22">
    <location>
        <begin position="1109"/>
        <end position="1120"/>
    </location>
</feature>
<dbReference type="GO" id="GO:0005634">
    <property type="term" value="C:nucleus"/>
    <property type="evidence" value="ECO:0007669"/>
    <property type="project" value="TreeGrafter"/>
</dbReference>
<keyword evidence="27" id="KW-1185">Reference proteome</keyword>
<evidence type="ECO:0000256" key="15">
    <source>
        <dbReference type="ARBA" id="ARBA00023125"/>
    </source>
</evidence>
<evidence type="ECO:0000256" key="1">
    <source>
        <dbReference type="ARBA" id="ARBA00000185"/>
    </source>
</evidence>
<reference evidence="26" key="1">
    <citation type="submission" date="2021-01" db="EMBL/GenBank/DDBJ databases">
        <title>Metabolic potential, ecology and presence of endohyphal bacteria is reflected in genomic diversity of Mucoromycotina.</title>
        <authorList>
            <person name="Muszewska A."/>
            <person name="Okrasinska A."/>
            <person name="Steczkiewicz K."/>
            <person name="Drgas O."/>
            <person name="Orlowska M."/>
            <person name="Perlinska-Lenart U."/>
            <person name="Aleksandrzak-Piekarczyk T."/>
            <person name="Szatraj K."/>
            <person name="Zielenkiewicz U."/>
            <person name="Pilsyk S."/>
            <person name="Malc E."/>
            <person name="Mieczkowski P."/>
            <person name="Kruszewska J.S."/>
            <person name="Biernat P."/>
            <person name="Pawlowska J."/>
        </authorList>
    </citation>
    <scope>NUCLEOTIDE SEQUENCE</scope>
    <source>
        <strain evidence="26">WA0000018081</strain>
    </source>
</reference>
<feature type="compositionally biased region" description="Low complexity" evidence="22">
    <location>
        <begin position="420"/>
        <end position="429"/>
    </location>
</feature>
<dbReference type="InterPro" id="IPR019775">
    <property type="entry name" value="WD40_repeat_CS"/>
</dbReference>
<dbReference type="Gene3D" id="1.20.1280.50">
    <property type="match status" value="1"/>
</dbReference>
<evidence type="ECO:0000313" key="27">
    <source>
        <dbReference type="Proteomes" id="UP000613177"/>
    </source>
</evidence>
<dbReference type="InterPro" id="IPR014721">
    <property type="entry name" value="Ribsml_uS5_D2-typ_fold_subgr"/>
</dbReference>
<dbReference type="GO" id="GO:0000712">
    <property type="term" value="P:resolution of meiotic recombination intermediates"/>
    <property type="evidence" value="ECO:0007669"/>
    <property type="project" value="TreeGrafter"/>
</dbReference>
<dbReference type="InterPro" id="IPR031660">
    <property type="entry name" value="TOPRIM_C"/>
</dbReference>
<dbReference type="Gene3D" id="3.30.565.10">
    <property type="entry name" value="Histidine kinase-like ATPase, C-terminal domain"/>
    <property type="match status" value="1"/>
</dbReference>
<dbReference type="Gene3D" id="2.130.10.10">
    <property type="entry name" value="YVTN repeat-like/Quinoprotein amine dehydrogenase"/>
    <property type="match status" value="2"/>
</dbReference>
<evidence type="ECO:0000256" key="17">
    <source>
        <dbReference type="ARBA" id="ARBA00031138"/>
    </source>
</evidence>
<comment type="similarity">
    <text evidence="4 21">Belongs to the eIF-2B alpha/beta/delta subunits family.</text>
</comment>
<keyword evidence="10" id="KW-0677">Repeat</keyword>
<dbReference type="FunFam" id="3.30.230.10:FF:000008">
    <property type="entry name" value="DNA topoisomerase 2"/>
    <property type="match status" value="1"/>
</dbReference>
<dbReference type="SMART" id="SM00434">
    <property type="entry name" value="TOP4c"/>
    <property type="match status" value="1"/>
</dbReference>
<dbReference type="InterPro" id="IPR013760">
    <property type="entry name" value="Topo_IIA-like_dom_sf"/>
</dbReference>
<evidence type="ECO:0000313" key="26">
    <source>
        <dbReference type="EMBL" id="KAG2238051.1"/>
    </source>
</evidence>
<dbReference type="GO" id="GO:0005524">
    <property type="term" value="F:ATP binding"/>
    <property type="evidence" value="ECO:0007669"/>
    <property type="project" value="UniProtKB-KW"/>
</dbReference>
<dbReference type="PROSITE" id="PS50082">
    <property type="entry name" value="WD_REPEATS_2"/>
    <property type="match status" value="2"/>
</dbReference>
<feature type="repeat" description="WD" evidence="19">
    <location>
        <begin position="217"/>
        <end position="259"/>
    </location>
</feature>
<dbReference type="InterPro" id="IPR037171">
    <property type="entry name" value="NagB/RpiA_transferase-like"/>
</dbReference>
<dbReference type="PROSITE" id="PS00678">
    <property type="entry name" value="WD_REPEATS_1"/>
    <property type="match status" value="1"/>
</dbReference>
<keyword evidence="8 19" id="KW-0853">WD repeat</keyword>
<dbReference type="GO" id="GO:0046872">
    <property type="term" value="F:metal ion binding"/>
    <property type="evidence" value="ECO:0007669"/>
    <property type="project" value="UniProtKB-KW"/>
</dbReference>
<gene>
    <name evidence="26" type="ORF">INT48_002618</name>
</gene>
<feature type="repeat" description="WD" evidence="19">
    <location>
        <begin position="468"/>
        <end position="507"/>
    </location>
</feature>
<evidence type="ECO:0000256" key="14">
    <source>
        <dbReference type="ARBA" id="ARBA00023029"/>
    </source>
</evidence>
<dbReference type="SUPFAM" id="SSF100950">
    <property type="entry name" value="NagB/RpiA/CoA transferase-like"/>
    <property type="match status" value="1"/>
</dbReference>
<dbReference type="Gene3D" id="3.30.230.10">
    <property type="match status" value="1"/>
</dbReference>
<feature type="compositionally biased region" description="Acidic residues" evidence="22">
    <location>
        <begin position="1073"/>
        <end position="1088"/>
    </location>
</feature>
<feature type="region of interest" description="Disordered" evidence="22">
    <location>
        <begin position="656"/>
        <end position="683"/>
    </location>
</feature>
<comment type="catalytic activity">
    <reaction evidence="1 20">
        <text>ATP-dependent breakage, passage and rejoining of double-stranded DNA.</text>
        <dbReference type="EC" id="5.6.2.2"/>
    </reaction>
</comment>
<evidence type="ECO:0000256" key="10">
    <source>
        <dbReference type="ARBA" id="ARBA00022737"/>
    </source>
</evidence>
<feature type="region of interest" description="Disordered" evidence="22">
    <location>
        <begin position="2342"/>
        <end position="2372"/>
    </location>
</feature>
<dbReference type="Gene3D" id="1.10.268.10">
    <property type="entry name" value="Topoisomerase, domain 3"/>
    <property type="match status" value="1"/>
</dbReference>
<dbReference type="InterPro" id="IPR011047">
    <property type="entry name" value="Quinoprotein_ADH-like_sf"/>
</dbReference>
<evidence type="ECO:0000256" key="6">
    <source>
        <dbReference type="ARBA" id="ARBA00012895"/>
    </source>
</evidence>
<dbReference type="CDD" id="cd16930">
    <property type="entry name" value="HATPase_TopII-like"/>
    <property type="match status" value="1"/>
</dbReference>
<dbReference type="SMART" id="SM00320">
    <property type="entry name" value="WD40"/>
    <property type="match status" value="4"/>
</dbReference>
<feature type="domain" description="Toprim" evidence="24">
    <location>
        <begin position="1634"/>
        <end position="1748"/>
    </location>
</feature>
<dbReference type="InterPro" id="IPR001154">
    <property type="entry name" value="TopoII_euk"/>
</dbReference>
<dbReference type="PRINTS" id="PR00418">
    <property type="entry name" value="TPI2FAMILY"/>
</dbReference>
<dbReference type="PROSITE" id="PS00177">
    <property type="entry name" value="TOPOISOMERASE_II"/>
    <property type="match status" value="1"/>
</dbReference>
<dbReference type="InterPro" id="IPR036047">
    <property type="entry name" value="F-box-like_dom_sf"/>
</dbReference>
<dbReference type="Gene3D" id="3.30.1490.30">
    <property type="match status" value="1"/>
</dbReference>
<dbReference type="PROSITE" id="PS50181">
    <property type="entry name" value="FBOX"/>
    <property type="match status" value="1"/>
</dbReference>
<dbReference type="FunFam" id="3.40.50.670:FF:000001">
    <property type="entry name" value="DNA topoisomerase 2"/>
    <property type="match status" value="2"/>
</dbReference>
<keyword evidence="13" id="KW-0460">Magnesium</keyword>
<keyword evidence="15 20" id="KW-0238">DNA-binding</keyword>